<dbReference type="Bgee" id="ENSECAG00000030390">
    <property type="expression patterns" value="Expressed in chorionic villus and 18 other cell types or tissues"/>
</dbReference>
<protein>
    <recommendedName>
        <fullName evidence="8">Reverse transcriptase domain-containing protein</fullName>
    </recommendedName>
</protein>
<dbReference type="GO" id="GO:0016787">
    <property type="term" value="F:hydrolase activity"/>
    <property type="evidence" value="ECO:0007669"/>
    <property type="project" value="UniProtKB-KW"/>
</dbReference>
<evidence type="ECO:0000256" key="4">
    <source>
        <dbReference type="ARBA" id="ARBA00022722"/>
    </source>
</evidence>
<evidence type="ECO:0000256" key="3">
    <source>
        <dbReference type="ARBA" id="ARBA00022695"/>
    </source>
</evidence>
<dbReference type="InParanoid" id="A0A3Q2L534"/>
<keyword evidence="5" id="KW-0255">Endonuclease</keyword>
<dbReference type="OMA" id="WSITVID"/>
<evidence type="ECO:0000313" key="10">
    <source>
        <dbReference type="Proteomes" id="UP000002281"/>
    </source>
</evidence>
<dbReference type="GO" id="GO:0004519">
    <property type="term" value="F:endonuclease activity"/>
    <property type="evidence" value="ECO:0007669"/>
    <property type="project" value="UniProtKB-KW"/>
</dbReference>
<dbReference type="InterPro" id="IPR036397">
    <property type="entry name" value="RNaseH_sf"/>
</dbReference>
<sequence length="522" mass="59436">MIKLEALRSLVAEQLTAGHIELSTSPWNSPVFVIKKKSGKWKLLVDLREVNKCIEPMGGLQLGLPSPAMIPQTWSITVIDLKDCFLTIPLQPQDKAKFAFTVPTYNHQQPVERYQWTDLPQGMINSPTLCQEFVARALTPVRHLFPQFILYHYMDDLLLAAPNREQKAPFYHKVLEALKAFGLQVAPEKIQEEFPYSYLGSTLESTQIRPQKIQIRRDHLKTLNDFQKLLGDINWLRPSIGIPTYRLRHLFGTLEGDRALNGPRQLSPQAAKELSYVEQRISQGFLSYLNPQKSVQLILFQTPHSPTGVISQDVAILEWLSLSNQTNKKLQTYIDKIALLIAKGRTRGLQLTGQEPQEITTQLTNAQVSKDFQFNEEWQLALADYPGRLSNHYPHSKLFDFLRQTSVVITNVISHTPVSGITAFIDANKTSEGYWTDRQYKVLPHSFSSVQLAELWAITLALQEFNTVPLNIVSDSRYATLSCSILPDVDLPLFSRSSIDKLFLRAQQLLLQRHDPVCICHV</sequence>
<accession>A0A3Q2L534</accession>
<dbReference type="Pfam" id="PF06817">
    <property type="entry name" value="RVT_thumb"/>
    <property type="match status" value="1"/>
</dbReference>
<dbReference type="SMR" id="A0A3Q2L534"/>
<comment type="similarity">
    <text evidence="1">Belongs to the beta type-B retroviral polymerase family. HERV class-II K(HML-2) pol subfamily.</text>
</comment>
<dbReference type="InterPro" id="IPR010661">
    <property type="entry name" value="RVT_thumb"/>
</dbReference>
<evidence type="ECO:0000256" key="2">
    <source>
        <dbReference type="ARBA" id="ARBA00022679"/>
    </source>
</evidence>
<reference evidence="9 10" key="1">
    <citation type="journal article" date="2009" name="Science">
        <title>Genome sequence, comparative analysis, and population genetics of the domestic horse.</title>
        <authorList>
            <consortium name="Broad Institute Genome Sequencing Platform"/>
            <consortium name="Broad Institute Whole Genome Assembly Team"/>
            <person name="Wade C.M."/>
            <person name="Giulotto E."/>
            <person name="Sigurdsson S."/>
            <person name="Zoli M."/>
            <person name="Gnerre S."/>
            <person name="Imsland F."/>
            <person name="Lear T.L."/>
            <person name="Adelson D.L."/>
            <person name="Bailey E."/>
            <person name="Bellone R.R."/>
            <person name="Bloecker H."/>
            <person name="Distl O."/>
            <person name="Edgar R.C."/>
            <person name="Garber M."/>
            <person name="Leeb T."/>
            <person name="Mauceli E."/>
            <person name="MacLeod J.N."/>
            <person name="Penedo M.C.T."/>
            <person name="Raison J.M."/>
            <person name="Sharpe T."/>
            <person name="Vogel J."/>
            <person name="Andersson L."/>
            <person name="Antczak D.F."/>
            <person name="Biagi T."/>
            <person name="Binns M.M."/>
            <person name="Chowdhary B.P."/>
            <person name="Coleman S.J."/>
            <person name="Della Valle G."/>
            <person name="Fryc S."/>
            <person name="Guerin G."/>
            <person name="Hasegawa T."/>
            <person name="Hill E.W."/>
            <person name="Jurka J."/>
            <person name="Kiialainen A."/>
            <person name="Lindgren G."/>
            <person name="Liu J."/>
            <person name="Magnani E."/>
            <person name="Mickelson J.R."/>
            <person name="Murray J."/>
            <person name="Nergadze S.G."/>
            <person name="Onofrio R."/>
            <person name="Pedroni S."/>
            <person name="Piras M.F."/>
            <person name="Raudsepp T."/>
            <person name="Rocchi M."/>
            <person name="Roeed K.H."/>
            <person name="Ryder O.A."/>
            <person name="Searle S."/>
            <person name="Skow L."/>
            <person name="Swinburne J.E."/>
            <person name="Syvaenen A.C."/>
            <person name="Tozaki T."/>
            <person name="Valberg S.J."/>
            <person name="Vaudin M."/>
            <person name="White J.R."/>
            <person name="Zody M.C."/>
            <person name="Lander E.S."/>
            <person name="Lindblad-Toh K."/>
        </authorList>
    </citation>
    <scope>NUCLEOTIDE SEQUENCE [LARGE SCALE GENOMIC DNA]</scope>
    <source>
        <strain evidence="9 10">Thoroughbred</strain>
    </source>
</reference>
<keyword evidence="6" id="KW-0378">Hydrolase</keyword>
<dbReference type="Gene3D" id="3.30.70.270">
    <property type="match status" value="2"/>
</dbReference>
<keyword evidence="10" id="KW-1185">Reference proteome</keyword>
<dbReference type="Gene3D" id="3.10.10.10">
    <property type="entry name" value="HIV Type 1 Reverse Transcriptase, subunit A, domain 1"/>
    <property type="match status" value="1"/>
</dbReference>
<dbReference type="PANTHER" id="PTHR41694">
    <property type="entry name" value="ENDOGENOUS RETROVIRUS GROUP K MEMBER POL PROTEIN"/>
    <property type="match status" value="1"/>
</dbReference>
<evidence type="ECO:0000256" key="7">
    <source>
        <dbReference type="ARBA" id="ARBA00022918"/>
    </source>
</evidence>
<dbReference type="InterPro" id="IPR000477">
    <property type="entry name" value="RT_dom"/>
</dbReference>
<dbReference type="PROSITE" id="PS50878">
    <property type="entry name" value="RT_POL"/>
    <property type="match status" value="1"/>
</dbReference>
<reference evidence="9" key="2">
    <citation type="submission" date="2025-08" db="UniProtKB">
        <authorList>
            <consortium name="Ensembl"/>
        </authorList>
    </citation>
    <scope>IDENTIFICATION</scope>
    <source>
        <strain evidence="9">Thoroughbred</strain>
    </source>
</reference>
<evidence type="ECO:0000256" key="1">
    <source>
        <dbReference type="ARBA" id="ARBA00010879"/>
    </source>
</evidence>
<proteinExistence type="inferred from homology"/>
<dbReference type="InterPro" id="IPR043502">
    <property type="entry name" value="DNA/RNA_pol_sf"/>
</dbReference>
<keyword evidence="3" id="KW-0548">Nucleotidyltransferase</keyword>
<organism evidence="9 10">
    <name type="scientific">Equus caballus</name>
    <name type="common">Horse</name>
    <dbReference type="NCBI Taxonomy" id="9796"/>
    <lineage>
        <taxon>Eukaryota</taxon>
        <taxon>Metazoa</taxon>
        <taxon>Chordata</taxon>
        <taxon>Craniata</taxon>
        <taxon>Vertebrata</taxon>
        <taxon>Euteleostomi</taxon>
        <taxon>Mammalia</taxon>
        <taxon>Eutheria</taxon>
        <taxon>Laurasiatheria</taxon>
        <taxon>Perissodactyla</taxon>
        <taxon>Equidae</taxon>
        <taxon>Equus</taxon>
    </lineage>
</organism>
<evidence type="ECO:0000259" key="8">
    <source>
        <dbReference type="PROSITE" id="PS50878"/>
    </source>
</evidence>
<dbReference type="SUPFAM" id="SSF56672">
    <property type="entry name" value="DNA/RNA polymerases"/>
    <property type="match status" value="1"/>
</dbReference>
<dbReference type="AlphaFoldDB" id="A0A3Q2L534"/>
<name>A0A3Q2L534_HORSE</name>
<dbReference type="GeneTree" id="ENSGT00670000098165"/>
<dbReference type="Ensembl" id="ENSECAT00000059238.2">
    <property type="protein sequence ID" value="ENSECAP00000033338.1"/>
    <property type="gene ID" value="ENSECAG00000030390.2"/>
</dbReference>
<keyword evidence="7" id="KW-0695">RNA-directed DNA polymerase</keyword>
<evidence type="ECO:0000313" key="9">
    <source>
        <dbReference type="Ensembl" id="ENSECAP00000033338.1"/>
    </source>
</evidence>
<dbReference type="PaxDb" id="9796-ENSECAP00000033338"/>
<evidence type="ECO:0000256" key="5">
    <source>
        <dbReference type="ARBA" id="ARBA00022759"/>
    </source>
</evidence>
<keyword evidence="4" id="KW-0540">Nuclease</keyword>
<dbReference type="InterPro" id="IPR043128">
    <property type="entry name" value="Rev_trsase/Diguanyl_cyclase"/>
</dbReference>
<reference evidence="9" key="3">
    <citation type="submission" date="2025-09" db="UniProtKB">
        <authorList>
            <consortium name="Ensembl"/>
        </authorList>
    </citation>
    <scope>IDENTIFICATION</scope>
    <source>
        <strain evidence="9">Thoroughbred</strain>
    </source>
</reference>
<keyword evidence="2" id="KW-0808">Transferase</keyword>
<dbReference type="PANTHER" id="PTHR41694:SF3">
    <property type="entry name" value="RNA-DIRECTED DNA POLYMERASE-RELATED"/>
    <property type="match status" value="1"/>
</dbReference>
<dbReference type="Pfam" id="PF00078">
    <property type="entry name" value="RVT_1"/>
    <property type="match status" value="1"/>
</dbReference>
<evidence type="ECO:0000256" key="6">
    <source>
        <dbReference type="ARBA" id="ARBA00022801"/>
    </source>
</evidence>
<dbReference type="STRING" id="9796.ENSECAP00000033338"/>
<dbReference type="GO" id="GO:0003676">
    <property type="term" value="F:nucleic acid binding"/>
    <property type="evidence" value="ECO:0007669"/>
    <property type="project" value="InterPro"/>
</dbReference>
<dbReference type="GO" id="GO:0003964">
    <property type="term" value="F:RNA-directed DNA polymerase activity"/>
    <property type="evidence" value="ECO:0007669"/>
    <property type="project" value="UniProtKB-KW"/>
</dbReference>
<dbReference type="FunCoup" id="A0A3Q2L534">
    <property type="interactions" value="1"/>
</dbReference>
<dbReference type="Gene3D" id="3.30.420.10">
    <property type="entry name" value="Ribonuclease H-like superfamily/Ribonuclease H"/>
    <property type="match status" value="1"/>
</dbReference>
<feature type="domain" description="Reverse transcriptase" evidence="8">
    <location>
        <begin position="15"/>
        <end position="203"/>
    </location>
</feature>
<dbReference type="Proteomes" id="UP000002281">
    <property type="component" value="Chromosome 13"/>
</dbReference>